<feature type="transmembrane region" description="Helical" evidence="2">
    <location>
        <begin position="56"/>
        <end position="75"/>
    </location>
</feature>
<accession>A0A8E2JUR3</accession>
<keyword evidence="2" id="KW-0812">Transmembrane</keyword>
<sequence length="381" mass="42437">MPAIFVAQPSRSIAQSPASAIHETPLRGHLRFAVWKNTLTARADNSSGISGAQGTGIVFGVLGAVLLFVVSCFCCRKRRRKKASAQRASPEPVRRPRPSPRPKPRPKPPRKEKKEKKEKEKKKEKKQKKAPARRVRQAPVPAPVPQPAPPPPPPPPPPPQVERPTRPRPARVRDPRNAPPQPEPQRPQVVPQPPPPPALQPQPPPPPPPPEPIGPSVADRIRRFIPMSGPMMDFSRPPAQQQEESAREREISKQAQIFGAAAGSIAYLWTLEQLELLTGPLVGLGHLLRWALDFGDAKSHQKRFSSSNSKDAIGQGDIYIKRFETPRKYNWFSSLWALQEIVAAPAGVWMTRYGEFCRLNGEILTTRLMAMIIRLLSWAEK</sequence>
<protein>
    <submittedName>
        <fullName evidence="3">Uncharacterized protein</fullName>
    </submittedName>
</protein>
<dbReference type="EMBL" id="KV749326">
    <property type="protein sequence ID" value="OCL09964.1"/>
    <property type="molecule type" value="Genomic_DNA"/>
</dbReference>
<keyword evidence="2" id="KW-1133">Transmembrane helix</keyword>
<reference evidence="3 4" key="1">
    <citation type="journal article" date="2016" name="Nat. Commun.">
        <title>Ectomycorrhizal ecology is imprinted in the genome of the dominant symbiotic fungus Cenococcum geophilum.</title>
        <authorList>
            <consortium name="DOE Joint Genome Institute"/>
            <person name="Peter M."/>
            <person name="Kohler A."/>
            <person name="Ohm R.A."/>
            <person name="Kuo A."/>
            <person name="Krutzmann J."/>
            <person name="Morin E."/>
            <person name="Arend M."/>
            <person name="Barry K.W."/>
            <person name="Binder M."/>
            <person name="Choi C."/>
            <person name="Clum A."/>
            <person name="Copeland A."/>
            <person name="Grisel N."/>
            <person name="Haridas S."/>
            <person name="Kipfer T."/>
            <person name="LaButti K."/>
            <person name="Lindquist E."/>
            <person name="Lipzen A."/>
            <person name="Maire R."/>
            <person name="Meier B."/>
            <person name="Mihaltcheva S."/>
            <person name="Molinier V."/>
            <person name="Murat C."/>
            <person name="Poggeler S."/>
            <person name="Quandt C.A."/>
            <person name="Sperisen C."/>
            <person name="Tritt A."/>
            <person name="Tisserant E."/>
            <person name="Crous P.W."/>
            <person name="Henrissat B."/>
            <person name="Nehls U."/>
            <person name="Egli S."/>
            <person name="Spatafora J.W."/>
            <person name="Grigoriev I.V."/>
            <person name="Martin F.M."/>
        </authorList>
    </citation>
    <scope>NUCLEOTIDE SEQUENCE [LARGE SCALE GENOMIC DNA]</scope>
    <source>
        <strain evidence="3 4">CBS 207.34</strain>
    </source>
</reference>
<feature type="compositionally biased region" description="Basic residues" evidence="1">
    <location>
        <begin position="95"/>
        <end position="136"/>
    </location>
</feature>
<feature type="compositionally biased region" description="Pro residues" evidence="1">
    <location>
        <begin position="177"/>
        <end position="213"/>
    </location>
</feature>
<feature type="compositionally biased region" description="Pro residues" evidence="1">
    <location>
        <begin position="140"/>
        <end position="161"/>
    </location>
</feature>
<dbReference type="Proteomes" id="UP000250140">
    <property type="component" value="Unassembled WGS sequence"/>
</dbReference>
<organism evidence="3 4">
    <name type="scientific">Glonium stellatum</name>
    <dbReference type="NCBI Taxonomy" id="574774"/>
    <lineage>
        <taxon>Eukaryota</taxon>
        <taxon>Fungi</taxon>
        <taxon>Dikarya</taxon>
        <taxon>Ascomycota</taxon>
        <taxon>Pezizomycotina</taxon>
        <taxon>Dothideomycetes</taxon>
        <taxon>Pleosporomycetidae</taxon>
        <taxon>Gloniales</taxon>
        <taxon>Gloniaceae</taxon>
        <taxon>Glonium</taxon>
    </lineage>
</organism>
<name>A0A8E2JUR3_9PEZI</name>
<evidence type="ECO:0000256" key="2">
    <source>
        <dbReference type="SAM" id="Phobius"/>
    </source>
</evidence>
<proteinExistence type="predicted"/>
<keyword evidence="4" id="KW-1185">Reference proteome</keyword>
<evidence type="ECO:0000313" key="4">
    <source>
        <dbReference type="Proteomes" id="UP000250140"/>
    </source>
</evidence>
<gene>
    <name evidence="3" type="ORF">AOQ84DRAFT_375348</name>
</gene>
<feature type="region of interest" description="Disordered" evidence="1">
    <location>
        <begin position="79"/>
        <end position="250"/>
    </location>
</feature>
<evidence type="ECO:0000313" key="3">
    <source>
        <dbReference type="EMBL" id="OCL09964.1"/>
    </source>
</evidence>
<dbReference type="AlphaFoldDB" id="A0A8E2JUR3"/>
<evidence type="ECO:0000256" key="1">
    <source>
        <dbReference type="SAM" id="MobiDB-lite"/>
    </source>
</evidence>
<keyword evidence="2" id="KW-0472">Membrane</keyword>
<dbReference type="OrthoDB" id="3913622at2759"/>